<dbReference type="SUPFAM" id="SSF52096">
    <property type="entry name" value="ClpP/crotonase"/>
    <property type="match status" value="1"/>
</dbReference>
<evidence type="ECO:0000313" key="3">
    <source>
        <dbReference type="EMBL" id="WOB10741.1"/>
    </source>
</evidence>
<dbReference type="InterPro" id="IPR018376">
    <property type="entry name" value="Enoyl-CoA_hyd/isom_CS"/>
</dbReference>
<dbReference type="InterPro" id="IPR001753">
    <property type="entry name" value="Enoyl-CoA_hydra/iso"/>
</dbReference>
<dbReference type="PANTHER" id="PTHR43459:SF1">
    <property type="entry name" value="EG:BACN32G11.4 PROTEIN"/>
    <property type="match status" value="1"/>
</dbReference>
<name>A0ABZ0D0L0_9BURK</name>
<accession>A0ABZ0D0L0</accession>
<dbReference type="NCBIfam" id="NF005700">
    <property type="entry name" value="PRK07511.1"/>
    <property type="match status" value="1"/>
</dbReference>
<dbReference type="Pfam" id="PF00378">
    <property type="entry name" value="ECH_1"/>
    <property type="match status" value="1"/>
</dbReference>
<dbReference type="NCBIfam" id="NF046063">
    <property type="entry name" value="oxepin_alt"/>
    <property type="match status" value="1"/>
</dbReference>
<comment type="similarity">
    <text evidence="1 2">Belongs to the enoyl-CoA hydratase/isomerase family.</text>
</comment>
<sequence>MPSELHAERRDAALVLTLSDPATRNTLSEQVFAAGIEALDVAESDPSVRCIVLRGDGDFFCAGGDLHRLKSSRQADRSVQDNMLERFHGFVEALRVFPKPVIAAVEGAAAGGGFSLALACDLIVAADDAKFILSYGRIGLSPDGGATWQLMQRLPRNLVLQMLWLYEPVTAAQLHTHGLVNWVVPKGQTSAQAFAIAEKLAACAPNAIASAKELVNQWPERSLAQQLDLEREHFLDNLFHPNSGEGLQSFLDKRPPTFE</sequence>
<gene>
    <name evidence="3" type="ORF">RXV79_11955</name>
</gene>
<protein>
    <submittedName>
        <fullName evidence="3">Enoyl-CoA hydratase</fullName>
    </submittedName>
</protein>
<evidence type="ECO:0000256" key="1">
    <source>
        <dbReference type="ARBA" id="ARBA00005254"/>
    </source>
</evidence>
<dbReference type="PROSITE" id="PS00166">
    <property type="entry name" value="ENOYL_COA_HYDRATASE"/>
    <property type="match status" value="1"/>
</dbReference>
<dbReference type="InterPro" id="IPR029045">
    <property type="entry name" value="ClpP/crotonase-like_dom_sf"/>
</dbReference>
<organism evidence="3 4">
    <name type="scientific">Piscinibacter gummiphilus</name>
    <dbReference type="NCBI Taxonomy" id="946333"/>
    <lineage>
        <taxon>Bacteria</taxon>
        <taxon>Pseudomonadati</taxon>
        <taxon>Pseudomonadota</taxon>
        <taxon>Betaproteobacteria</taxon>
        <taxon>Burkholderiales</taxon>
        <taxon>Sphaerotilaceae</taxon>
        <taxon>Piscinibacter</taxon>
    </lineage>
</organism>
<dbReference type="InterPro" id="IPR014748">
    <property type="entry name" value="Enoyl-CoA_hydra_C"/>
</dbReference>
<reference evidence="3 4" key="1">
    <citation type="submission" date="2023-10" db="EMBL/GenBank/DDBJ databases">
        <title>Bacteria for the degradation of biodegradable plastic PBAT(Polybutylene adipate terephthalate).</title>
        <authorList>
            <person name="Weon H.-Y."/>
            <person name="Yeon J."/>
        </authorList>
    </citation>
    <scope>NUCLEOTIDE SEQUENCE [LARGE SCALE GENOMIC DNA]</scope>
    <source>
        <strain evidence="3 4">SBD 7-3</strain>
    </source>
</reference>
<dbReference type="Gene3D" id="3.90.226.10">
    <property type="entry name" value="2-enoyl-CoA Hydratase, Chain A, domain 1"/>
    <property type="match status" value="1"/>
</dbReference>
<dbReference type="EMBL" id="CP136336">
    <property type="protein sequence ID" value="WOB10741.1"/>
    <property type="molecule type" value="Genomic_DNA"/>
</dbReference>
<dbReference type="RefSeq" id="WP_316703633.1">
    <property type="nucleotide sequence ID" value="NZ_CP136336.1"/>
</dbReference>
<proteinExistence type="inferred from homology"/>
<dbReference type="Gene3D" id="1.10.12.10">
    <property type="entry name" value="Lyase 2-enoyl-coa Hydratase, Chain A, domain 2"/>
    <property type="match status" value="1"/>
</dbReference>
<dbReference type="PANTHER" id="PTHR43459">
    <property type="entry name" value="ENOYL-COA HYDRATASE"/>
    <property type="match status" value="1"/>
</dbReference>
<dbReference type="Proteomes" id="UP001303946">
    <property type="component" value="Chromosome"/>
</dbReference>
<keyword evidence="4" id="KW-1185">Reference proteome</keyword>
<dbReference type="CDD" id="cd06558">
    <property type="entry name" value="crotonase-like"/>
    <property type="match status" value="1"/>
</dbReference>
<evidence type="ECO:0000313" key="4">
    <source>
        <dbReference type="Proteomes" id="UP001303946"/>
    </source>
</evidence>
<evidence type="ECO:0000256" key="2">
    <source>
        <dbReference type="RuleBase" id="RU003707"/>
    </source>
</evidence>